<dbReference type="PANTHER" id="PTHR24198">
    <property type="entry name" value="ANKYRIN REPEAT AND PROTEIN KINASE DOMAIN-CONTAINING PROTEIN"/>
    <property type="match status" value="1"/>
</dbReference>
<gene>
    <name evidence="4" type="ORF">PACLA_8A081440</name>
</gene>
<keyword evidence="2" id="KW-0040">ANK repeat</keyword>
<dbReference type="SUPFAM" id="SSF48403">
    <property type="entry name" value="Ankyrin repeat"/>
    <property type="match status" value="1"/>
</dbReference>
<dbReference type="EMBL" id="CACRXK020000061">
    <property type="protein sequence ID" value="CAB3977661.1"/>
    <property type="molecule type" value="Genomic_DNA"/>
</dbReference>
<evidence type="ECO:0000256" key="2">
    <source>
        <dbReference type="ARBA" id="ARBA00023043"/>
    </source>
</evidence>
<dbReference type="OrthoDB" id="10258888at2759"/>
<feature type="domain" description="DUF6589" evidence="3">
    <location>
        <begin position="339"/>
        <end position="461"/>
    </location>
</feature>
<name>A0A6S7FTW9_PARCT</name>
<proteinExistence type="predicted"/>
<dbReference type="Gene3D" id="1.25.40.20">
    <property type="entry name" value="Ankyrin repeat-containing domain"/>
    <property type="match status" value="1"/>
</dbReference>
<dbReference type="SMART" id="SM00248">
    <property type="entry name" value="ANK"/>
    <property type="match status" value="2"/>
</dbReference>
<evidence type="ECO:0000313" key="4">
    <source>
        <dbReference type="EMBL" id="CAB3977661.1"/>
    </source>
</evidence>
<evidence type="ECO:0000259" key="3">
    <source>
        <dbReference type="Pfam" id="PF20231"/>
    </source>
</evidence>
<evidence type="ECO:0000313" key="5">
    <source>
        <dbReference type="Proteomes" id="UP001152795"/>
    </source>
</evidence>
<dbReference type="PROSITE" id="PS50088">
    <property type="entry name" value="ANK_REPEAT"/>
    <property type="match status" value="2"/>
</dbReference>
<evidence type="ECO:0000256" key="1">
    <source>
        <dbReference type="ARBA" id="ARBA00022737"/>
    </source>
</evidence>
<dbReference type="InterPro" id="IPR046496">
    <property type="entry name" value="DUF6589"/>
</dbReference>
<dbReference type="Proteomes" id="UP001152795">
    <property type="component" value="Unassembled WGS sequence"/>
</dbReference>
<dbReference type="PROSITE" id="PS50297">
    <property type="entry name" value="ANK_REP_REGION"/>
    <property type="match status" value="2"/>
</dbReference>
<organism evidence="4 5">
    <name type="scientific">Paramuricea clavata</name>
    <name type="common">Red gorgonian</name>
    <name type="synonym">Violescent sea-whip</name>
    <dbReference type="NCBI Taxonomy" id="317549"/>
    <lineage>
        <taxon>Eukaryota</taxon>
        <taxon>Metazoa</taxon>
        <taxon>Cnidaria</taxon>
        <taxon>Anthozoa</taxon>
        <taxon>Octocorallia</taxon>
        <taxon>Malacalcyonacea</taxon>
        <taxon>Plexauridae</taxon>
        <taxon>Paramuricea</taxon>
    </lineage>
</organism>
<sequence length="567" mass="64645">MTDFATCTWDDLREKIGLEGANVELDRRISGIFNTLRDITSVSSKNILTHKVRELKYSWFPAIDQYERTILHHAALNGNTRLVCALVDSGARINAKDGIGQSPLTLALHMGHSNTAKLLIEYGASVNNIFFENTVPPIEIAQVKENAALIDQIESKIKEEQTIIEKVGTYFAKNTCIQHDDSAIPMNEEAKNVHARQLNINVGDQKNTVTIQGCANRCPDVYGCHTPGGGDFHARGYVNESIARIAGQGGFWHVTEHIMKRPTVNPASFKNKFKLNNYNNNEEALLDFDDGMSIAMVKTFEESTFFPSADELGNCFKRTDSHNEILLKKFEAWLSYNCENDEQFQYHSQITNDLMPITRWYKQSIRNGNGVALEGVWMLCPALFTAVGKTNYRDESFTQVVNSIAKWPLAYRKLYQQNRTINLDGKKGRNLAGDEWVEEFLVRPIKQYASAQSSFAMVELMSCSTNLLEMNRAMYKSRDAFDIHNTKKHKKPSSIYDQLKVAQFALKEEWFEEKGRETVKKYPWADKKLKPGELVPPRYISSYQKGQEKAEIEFPGFLHRKYPNDML</sequence>
<dbReference type="PANTHER" id="PTHR24198:SF165">
    <property type="entry name" value="ANKYRIN REPEAT-CONTAINING PROTEIN-RELATED"/>
    <property type="match status" value="1"/>
</dbReference>
<keyword evidence="1" id="KW-0677">Repeat</keyword>
<dbReference type="AlphaFoldDB" id="A0A6S7FTW9"/>
<dbReference type="Pfam" id="PF12796">
    <property type="entry name" value="Ank_2"/>
    <property type="match status" value="1"/>
</dbReference>
<dbReference type="InterPro" id="IPR002110">
    <property type="entry name" value="Ankyrin_rpt"/>
</dbReference>
<dbReference type="InterPro" id="IPR036770">
    <property type="entry name" value="Ankyrin_rpt-contain_sf"/>
</dbReference>
<reference evidence="4" key="1">
    <citation type="submission" date="2020-04" db="EMBL/GenBank/DDBJ databases">
        <authorList>
            <person name="Alioto T."/>
            <person name="Alioto T."/>
            <person name="Gomez Garrido J."/>
        </authorList>
    </citation>
    <scope>NUCLEOTIDE SEQUENCE</scope>
    <source>
        <strain evidence="4">A484AB</strain>
    </source>
</reference>
<comment type="caution">
    <text evidence="4">The sequence shown here is derived from an EMBL/GenBank/DDBJ whole genome shotgun (WGS) entry which is preliminary data.</text>
</comment>
<protein>
    <submittedName>
        <fullName evidence="4">Ankyrin repeat</fullName>
    </submittedName>
</protein>
<accession>A0A6S7FTW9</accession>
<keyword evidence="5" id="KW-1185">Reference proteome</keyword>
<dbReference type="Pfam" id="PF20231">
    <property type="entry name" value="DUF6589"/>
    <property type="match status" value="1"/>
</dbReference>